<accession>A0A438ADB1</accession>
<keyword evidence="4" id="KW-1185">Reference proteome</keyword>
<feature type="chain" id="PRO_5019467538" evidence="1">
    <location>
        <begin position="25"/>
        <end position="335"/>
    </location>
</feature>
<dbReference type="Gene3D" id="2.40.160.10">
    <property type="entry name" value="Porin"/>
    <property type="match status" value="1"/>
</dbReference>
<dbReference type="InterPro" id="IPR023614">
    <property type="entry name" value="Porin_dom_sf"/>
</dbReference>
<dbReference type="Proteomes" id="UP000285908">
    <property type="component" value="Unassembled WGS sequence"/>
</dbReference>
<evidence type="ECO:0000259" key="2">
    <source>
        <dbReference type="Pfam" id="PF13609"/>
    </source>
</evidence>
<protein>
    <submittedName>
        <fullName evidence="3">Porin</fullName>
    </submittedName>
</protein>
<dbReference type="OrthoDB" id="7326315at2"/>
<feature type="domain" description="Porin" evidence="2">
    <location>
        <begin position="11"/>
        <end position="319"/>
    </location>
</feature>
<keyword evidence="1" id="KW-0732">Signal</keyword>
<evidence type="ECO:0000313" key="4">
    <source>
        <dbReference type="Proteomes" id="UP000285908"/>
    </source>
</evidence>
<organism evidence="3 4">
    <name type="scientific">Mesobaculum littorinae</name>
    <dbReference type="NCBI Taxonomy" id="2486419"/>
    <lineage>
        <taxon>Bacteria</taxon>
        <taxon>Pseudomonadati</taxon>
        <taxon>Pseudomonadota</taxon>
        <taxon>Alphaproteobacteria</taxon>
        <taxon>Rhodobacterales</taxon>
        <taxon>Roseobacteraceae</taxon>
        <taxon>Mesobaculum</taxon>
    </lineage>
</organism>
<dbReference type="EMBL" id="RQXX01000009">
    <property type="protein sequence ID" value="RVV96668.1"/>
    <property type="molecule type" value="Genomic_DNA"/>
</dbReference>
<sequence>MRENMKKVLFATTALLATSGFAMAQEMQVSGAAEAGIFGGSDIEDQFHTDVDVTFTGTGETDTGLTFGFDIDLDEEIGDNNAVTGGAESGATRDDSDDGGASIFVSGAFGTITFGDTDGGFDWALQEAIIGSSIRDDHEHAGYNGNAGLDGIYDGQIVRYEYAFADFAVAASVEMDDDPDTDGDGNPVFGLGGKYTGDFAGVAFSAGLGYQTSDVDFDDEDVDDEGFDIYGLSLGAEFGGGFSAIANYSDLDGYNGNDSHTGIALGYTTGALTVAANYGVFDRELDGEDDVSGYGLIANYDLGGGAEVQAGYGNNDFGDDDVDFDTYSLGVAMSF</sequence>
<evidence type="ECO:0000313" key="3">
    <source>
        <dbReference type="EMBL" id="RVV96668.1"/>
    </source>
</evidence>
<proteinExistence type="predicted"/>
<dbReference type="InterPro" id="IPR033900">
    <property type="entry name" value="Gram_neg_porin_domain"/>
</dbReference>
<evidence type="ECO:0000256" key="1">
    <source>
        <dbReference type="SAM" id="SignalP"/>
    </source>
</evidence>
<dbReference type="GO" id="GO:0015288">
    <property type="term" value="F:porin activity"/>
    <property type="evidence" value="ECO:0007669"/>
    <property type="project" value="InterPro"/>
</dbReference>
<feature type="signal peptide" evidence="1">
    <location>
        <begin position="1"/>
        <end position="24"/>
    </location>
</feature>
<dbReference type="Pfam" id="PF13609">
    <property type="entry name" value="Porin_4"/>
    <property type="match status" value="1"/>
</dbReference>
<dbReference type="SUPFAM" id="SSF56935">
    <property type="entry name" value="Porins"/>
    <property type="match status" value="1"/>
</dbReference>
<reference evidence="3 4" key="1">
    <citation type="submission" date="2018-11" db="EMBL/GenBank/DDBJ databases">
        <title>Mesobaculum littorinae gen. nov., sp. nov., isolated from Littorina scabra that represents a novel genus of the order Rhodobacteraceae.</title>
        <authorList>
            <person name="Li F."/>
        </authorList>
    </citation>
    <scope>NUCLEOTIDE SEQUENCE [LARGE SCALE GENOMIC DNA]</scope>
    <source>
        <strain evidence="3 4">M0103</strain>
    </source>
</reference>
<dbReference type="GO" id="GO:0016020">
    <property type="term" value="C:membrane"/>
    <property type="evidence" value="ECO:0007669"/>
    <property type="project" value="InterPro"/>
</dbReference>
<comment type="caution">
    <text evidence="3">The sequence shown here is derived from an EMBL/GenBank/DDBJ whole genome shotgun (WGS) entry which is preliminary data.</text>
</comment>
<dbReference type="AlphaFoldDB" id="A0A438ADB1"/>
<name>A0A438ADB1_9RHOB</name>
<gene>
    <name evidence="3" type="ORF">EKE94_17460</name>
</gene>